<dbReference type="Gene3D" id="2.40.50.90">
    <property type="match status" value="2"/>
</dbReference>
<name>A0A1U7REQ5_ALLSI</name>
<dbReference type="Gene3D" id="2.60.40.790">
    <property type="match status" value="1"/>
</dbReference>
<dbReference type="GO" id="GO:0031047">
    <property type="term" value="P:regulatory ncRNA-mediated gene silencing"/>
    <property type="evidence" value="ECO:0007669"/>
    <property type="project" value="UniProtKB-KW"/>
</dbReference>
<dbReference type="InterPro" id="IPR035437">
    <property type="entry name" value="SNase_OB-fold_sf"/>
</dbReference>
<dbReference type="Pfam" id="PF00567">
    <property type="entry name" value="TUDOR"/>
    <property type="match status" value="2"/>
</dbReference>
<evidence type="ECO:0000256" key="2">
    <source>
        <dbReference type="ARBA" id="ARBA00022473"/>
    </source>
</evidence>
<evidence type="ECO:0000256" key="7">
    <source>
        <dbReference type="ARBA" id="ARBA00022806"/>
    </source>
</evidence>
<reference evidence="20" key="1">
    <citation type="submission" date="2025-08" db="UniProtKB">
        <authorList>
            <consortium name="RefSeq"/>
        </authorList>
    </citation>
    <scope>IDENTIFICATION</scope>
</reference>
<evidence type="ECO:0000259" key="18">
    <source>
        <dbReference type="PROSITE" id="PS51203"/>
    </source>
</evidence>
<dbReference type="SUPFAM" id="SSF63748">
    <property type="entry name" value="Tudor/PWWP/MBT"/>
    <property type="match status" value="2"/>
</dbReference>
<dbReference type="GO" id="GO:0042078">
    <property type="term" value="P:germ-line stem cell division"/>
    <property type="evidence" value="ECO:0007669"/>
    <property type="project" value="TreeGrafter"/>
</dbReference>
<dbReference type="CTD" id="91646"/>
<evidence type="ECO:0000313" key="20">
    <source>
        <dbReference type="RefSeq" id="XP_006016670.1"/>
    </source>
</evidence>
<dbReference type="eggNOG" id="KOG0331">
    <property type="taxonomic scope" value="Eukaryota"/>
</dbReference>
<dbReference type="InterPro" id="IPR047390">
    <property type="entry name" value="Tudor_TDRD12_rpt1"/>
</dbReference>
<organism evidence="19 20">
    <name type="scientific">Alligator sinensis</name>
    <name type="common">Chinese alligator</name>
    <dbReference type="NCBI Taxonomy" id="38654"/>
    <lineage>
        <taxon>Eukaryota</taxon>
        <taxon>Metazoa</taxon>
        <taxon>Chordata</taxon>
        <taxon>Craniata</taxon>
        <taxon>Vertebrata</taxon>
        <taxon>Euteleostomi</taxon>
        <taxon>Archelosauria</taxon>
        <taxon>Archosauria</taxon>
        <taxon>Crocodylia</taxon>
        <taxon>Alligatoridae</taxon>
        <taxon>Alligatorinae</taxon>
        <taxon>Alligator</taxon>
    </lineage>
</organism>
<proteinExistence type="predicted"/>
<dbReference type="Gene3D" id="3.40.50.300">
    <property type="entry name" value="P-loop containing nucleotide triphosphate hydrolases"/>
    <property type="match status" value="2"/>
</dbReference>
<evidence type="ECO:0000256" key="13">
    <source>
        <dbReference type="ARBA" id="ARBA00055914"/>
    </source>
</evidence>
<evidence type="ECO:0000256" key="4">
    <source>
        <dbReference type="ARBA" id="ARBA00022741"/>
    </source>
</evidence>
<protein>
    <recommendedName>
        <fullName evidence="15">Putative ATP-dependent RNA helicase TDRD12</fullName>
        <ecNumber evidence="1">3.6.4.13</ecNumber>
    </recommendedName>
    <alternativeName>
        <fullName evidence="17">ES cell-associated transcript 8 protein</fullName>
    </alternativeName>
    <alternativeName>
        <fullName evidence="16">Tudor domain-containing protein 12</fullName>
    </alternativeName>
</protein>
<dbReference type="GO" id="GO:0007283">
    <property type="term" value="P:spermatogenesis"/>
    <property type="evidence" value="ECO:0007669"/>
    <property type="project" value="UniProtKB-KW"/>
</dbReference>
<dbReference type="EC" id="3.6.4.13" evidence="1"/>
<evidence type="ECO:0000256" key="5">
    <source>
        <dbReference type="ARBA" id="ARBA00022782"/>
    </source>
</evidence>
<dbReference type="PANTHER" id="PTHR22655">
    <property type="entry name" value="ATP-DEPENDENT RNA HELICASE TDRD12-RELATED"/>
    <property type="match status" value="1"/>
</dbReference>
<dbReference type="FunFam" id="3.40.50.300:FF:001416">
    <property type="entry name" value="Tudor domain containing 12"/>
    <property type="match status" value="1"/>
</dbReference>
<keyword evidence="9" id="KW-0744">Spermatogenesis</keyword>
<keyword evidence="6" id="KW-0378">Hydrolase</keyword>
<dbReference type="Gene3D" id="2.30.30.140">
    <property type="match status" value="2"/>
</dbReference>
<evidence type="ECO:0000256" key="14">
    <source>
        <dbReference type="ARBA" id="ARBA00062399"/>
    </source>
</evidence>
<dbReference type="OrthoDB" id="249932at2759"/>
<dbReference type="GO" id="GO:0051321">
    <property type="term" value="P:meiotic cell cycle"/>
    <property type="evidence" value="ECO:0007669"/>
    <property type="project" value="UniProtKB-KW"/>
</dbReference>
<dbReference type="Pfam" id="PF04969">
    <property type="entry name" value="CS"/>
    <property type="match status" value="1"/>
</dbReference>
<dbReference type="SUPFAM" id="SSF52540">
    <property type="entry name" value="P-loop containing nucleoside triphosphate hydrolases"/>
    <property type="match status" value="2"/>
</dbReference>
<dbReference type="GO" id="GO:0003676">
    <property type="term" value="F:nucleic acid binding"/>
    <property type="evidence" value="ECO:0007669"/>
    <property type="project" value="InterPro"/>
</dbReference>
<dbReference type="FunFam" id="2.30.30.140:FF:000087">
    <property type="entry name" value="Putative ATP-dependent RNA helicase TDRD12"/>
    <property type="match status" value="1"/>
</dbReference>
<dbReference type="InterPro" id="IPR027417">
    <property type="entry name" value="P-loop_NTPase"/>
</dbReference>
<dbReference type="KEGG" id="asn:102379492"/>
<evidence type="ECO:0000256" key="12">
    <source>
        <dbReference type="ARBA" id="ARBA00047984"/>
    </source>
</evidence>
<evidence type="ECO:0000256" key="1">
    <source>
        <dbReference type="ARBA" id="ARBA00012552"/>
    </source>
</evidence>
<dbReference type="FunFam" id="2.40.50.90:FF:000021">
    <property type="entry name" value="putative ATP-dependent RNA helicase TDRD12"/>
    <property type="match status" value="1"/>
</dbReference>
<evidence type="ECO:0000256" key="3">
    <source>
        <dbReference type="ARBA" id="ARBA00022737"/>
    </source>
</evidence>
<dbReference type="InterPro" id="IPR011545">
    <property type="entry name" value="DEAD/DEAH_box_helicase_dom"/>
</dbReference>
<dbReference type="GeneID" id="102379492"/>
<dbReference type="GO" id="GO:0003724">
    <property type="term" value="F:RNA helicase activity"/>
    <property type="evidence" value="ECO:0007669"/>
    <property type="project" value="UniProtKB-EC"/>
</dbReference>
<accession>A0A1U7REQ5</accession>
<keyword evidence="7 20" id="KW-0347">Helicase</keyword>
<keyword evidence="4" id="KW-0547">Nucleotide-binding</keyword>
<dbReference type="InParanoid" id="A0A1U7REQ5"/>
<dbReference type="FunFam" id="3.40.50.300:FF:001517">
    <property type="entry name" value="Putative ATP-dependent RNA helicase TDRD12"/>
    <property type="match status" value="1"/>
</dbReference>
<dbReference type="CDD" id="cd20434">
    <property type="entry name" value="Tudor_TDRD12_rpt1"/>
    <property type="match status" value="1"/>
</dbReference>
<dbReference type="InterPro" id="IPR007052">
    <property type="entry name" value="CS_dom"/>
</dbReference>
<evidence type="ECO:0000313" key="19">
    <source>
        <dbReference type="Proteomes" id="UP000189705"/>
    </source>
</evidence>
<keyword evidence="8" id="KW-0067">ATP-binding</keyword>
<evidence type="ECO:0000256" key="17">
    <source>
        <dbReference type="ARBA" id="ARBA00081458"/>
    </source>
</evidence>
<evidence type="ECO:0000256" key="15">
    <source>
        <dbReference type="ARBA" id="ARBA00068835"/>
    </source>
</evidence>
<evidence type="ECO:0000256" key="11">
    <source>
        <dbReference type="ARBA" id="ARBA00023254"/>
    </source>
</evidence>
<dbReference type="STRING" id="38654.A0A1U7REQ5"/>
<evidence type="ECO:0000256" key="10">
    <source>
        <dbReference type="ARBA" id="ARBA00023158"/>
    </source>
</evidence>
<dbReference type="InterPro" id="IPR001650">
    <property type="entry name" value="Helicase_C-like"/>
</dbReference>
<comment type="function">
    <text evidence="13">Probable ATP-binding RNA helicase required during spermatogenesis to repress transposable elements and preventing their mobilization, which is essential for the germline integrity. Acts via the piRNA metabolic process, which mediates the repression of transposable elements during meiosis by forming complexes composed of piRNAs and Piwi proteins and governs the methylation and subsequent repression of transposons. Involved in the secondary piRNAs metabolic process. Acts via the PET complex, a multiprotein complex required during the secondary piRNAs metabolic process for the PIWIL2 slicing-triggered loading of PIWIL4 piRNAs.</text>
</comment>
<keyword evidence="11" id="KW-0469">Meiosis</keyword>
<keyword evidence="5" id="KW-0221">Differentiation</keyword>
<dbReference type="InterPro" id="IPR008978">
    <property type="entry name" value="HSP20-like_chaperone"/>
</dbReference>
<dbReference type="PANTHER" id="PTHR22655:SF2">
    <property type="entry name" value="ATP-DEPENDENT RNA HELICASE TDRD12-RELATED"/>
    <property type="match status" value="1"/>
</dbReference>
<dbReference type="InterPro" id="IPR002999">
    <property type="entry name" value="Tudor"/>
</dbReference>
<dbReference type="SUPFAM" id="SSF49764">
    <property type="entry name" value="HSP20-like chaperones"/>
    <property type="match status" value="1"/>
</dbReference>
<dbReference type="Pfam" id="PF00270">
    <property type="entry name" value="DEAD"/>
    <property type="match status" value="1"/>
</dbReference>
<dbReference type="GO" id="GO:0005524">
    <property type="term" value="F:ATP binding"/>
    <property type="evidence" value="ECO:0007669"/>
    <property type="project" value="UniProtKB-KW"/>
</dbReference>
<feature type="domain" description="CS" evidence="18">
    <location>
        <begin position="1169"/>
        <end position="1255"/>
    </location>
</feature>
<comment type="subunit">
    <text evidence="14">Component of a mRNP complex containing PIWIL2, TDRD1 and piRNAs. Component of the PET complex, at least composed of EXD1, PIWIL2, TDRD12 and piRNAs.</text>
</comment>
<dbReference type="CDD" id="cd20435">
    <property type="entry name" value="Tudor_TDRD12_rpt2"/>
    <property type="match status" value="1"/>
</dbReference>
<dbReference type="FunFam" id="2.30.30.140:FF:000075">
    <property type="entry name" value="putative ATP-dependent RNA helicase TDRD12"/>
    <property type="match status" value="1"/>
</dbReference>
<dbReference type="PROSITE" id="PS51203">
    <property type="entry name" value="CS"/>
    <property type="match status" value="1"/>
</dbReference>
<keyword evidence="10" id="KW-0943">RNA-mediated gene silencing</keyword>
<keyword evidence="3" id="KW-0677">Repeat</keyword>
<comment type="catalytic activity">
    <reaction evidence="12">
        <text>ATP + H2O = ADP + phosphate + H(+)</text>
        <dbReference type="Rhea" id="RHEA:13065"/>
        <dbReference type="ChEBI" id="CHEBI:15377"/>
        <dbReference type="ChEBI" id="CHEBI:15378"/>
        <dbReference type="ChEBI" id="CHEBI:30616"/>
        <dbReference type="ChEBI" id="CHEBI:43474"/>
        <dbReference type="ChEBI" id="CHEBI:456216"/>
        <dbReference type="EC" id="3.6.4.13"/>
    </reaction>
</comment>
<dbReference type="RefSeq" id="XP_006016670.1">
    <property type="nucleotide sequence ID" value="XM_006016608.3"/>
</dbReference>
<keyword evidence="19" id="KW-1185">Reference proteome</keyword>
<dbReference type="Pfam" id="PF00271">
    <property type="entry name" value="Helicase_C"/>
    <property type="match status" value="1"/>
</dbReference>
<keyword evidence="2" id="KW-0217">Developmental protein</keyword>
<dbReference type="Proteomes" id="UP000189705">
    <property type="component" value="Unplaced"/>
</dbReference>
<sequence length="1308" mass="149525">MIEVLILKIEDPGCFWVILKGCGSFVDNEVEYRKLHADMNQFYNQSCRDVDEVMPLTLEEGQVCVVFCQELRCWCRAVINTIMSCTDHCLVECFLVDYAKYIPVKTRDIRVAVEAFMRLPYRARKFRLYCIKPVTLHIDFCEDTAEIVPAKIWDGAAIQYFQKLLRETTQIEAKLCAIEDEHFDVYLYVTVQDEKVCVNDELVAKNFACYMSTEENTNNPANKPSKQSKNFACYMSTEENTHNPANKPSKQSPLSLVGFPEKVISPVLALWPVLLQGKAPKNLKTGPTQFELPDISLSVNSPGRTASNPLLEKNGKNLSTTSFNGHNESTVSVFLGFPFKENITISGQTDSDLLEITCKKQLKEIQQDEKSGCVKLLQFLNPDPLKTDHFQNEKQEFLKVSAEQHFVVFNKKIEPCSSLETAPLLVDLKKELLWNKFIGPTFTQSYCWPPIARGCDVVVISHHGNDPLLYIPPILTFLQSRVCYKSLPSGNGPTTLIVCPGWKKAQLVFELLKKYGRCSRQLHPMLLLVGLKNEEVKNMKFLQGCEVIVTTPYSLLRLLEHHSLLLLRLCHLVLDEVEVLLSEASKQVFMILEYYRKTIPVPGRESAPRQIVVVGTRWNKHIEHVTREFMNDPYIVITSVEEACIYGNVQQVVHLSLNCDKISVLLRILDFTPSNAQKTLVFTNSVDETEMVYRVVESNAIFCLKIHKEIEYHFKYVEEQWRKKFSPGTHVVLVSTDDCMKYLGITDATCVVHFSFPSSPSVFGTRLHSMSDNFRSGIEKSSLKDDKFTKAKSILLLTERNGCHAVGVLHYLEHTDAKIPPELSDFAAGVLKAKEDMKLARPLCRYLKTLGVCKDMRICPDRHQVNLQIDFPPKSSDQIRSTAGYVTILPLHIVDATNYFGRIVDKKEDQYAILAVEMDKHFKKAGNKVSVEMAKKLSLYGLHEEKTFHRVQVLEIFPKEENGFFYNVSIKYIDEGRTGQVRGHQLFSLPAEFQSLPPQAVEFIVCRVKPIDNETEWSPKITRYIHQKIKGKLHEARVVLTLGNTVWVDPMVQVIRLPDLKISVNEYNIRSEILSMGMGTDNPEHIKQLQKLCESAKMLAPEKKTLQTLIRDMASPQREPEQDMDSVQSPLLGEKLSENCNFSQTILDHQSGAIAEIEAENSTQHHHKCFYPEIKWFQKEDTVTMKIKIRNVTDCKCEFLRNKVIFSAFSEDKFYLVDTELYENILTEKSVCEIKNEEPVIILAKEKKESWLKLLKHKNPNVSFDFEHWEDFGDESPFPVGAEKVHHPATLAMEEMEESSGSETESDD</sequence>
<dbReference type="GO" id="GO:0016787">
    <property type="term" value="F:hydrolase activity"/>
    <property type="evidence" value="ECO:0007669"/>
    <property type="project" value="UniProtKB-KW"/>
</dbReference>
<dbReference type="FunFam" id="2.60.40.790:FF:000067">
    <property type="entry name" value="Tudor domain-containing 12"/>
    <property type="match status" value="1"/>
</dbReference>
<evidence type="ECO:0000256" key="6">
    <source>
        <dbReference type="ARBA" id="ARBA00022801"/>
    </source>
</evidence>
<evidence type="ECO:0000256" key="8">
    <source>
        <dbReference type="ARBA" id="ARBA00022840"/>
    </source>
</evidence>
<evidence type="ECO:0000256" key="9">
    <source>
        <dbReference type="ARBA" id="ARBA00022871"/>
    </source>
</evidence>
<gene>
    <name evidence="20" type="primary">TDRD12</name>
</gene>
<evidence type="ECO:0000256" key="16">
    <source>
        <dbReference type="ARBA" id="ARBA00076714"/>
    </source>
</evidence>